<dbReference type="Pfam" id="PF04247">
    <property type="entry name" value="SirB"/>
    <property type="match status" value="1"/>
</dbReference>
<dbReference type="OrthoDB" id="6713299at2"/>
<reference evidence="2 3" key="1">
    <citation type="submission" date="2016-03" db="EMBL/GenBank/DDBJ databases">
        <title>Acinetobacter genomospecies 28 strain ANC 4149.</title>
        <authorList>
            <person name="Radolfova-Krizova L."/>
            <person name="Nemec A."/>
        </authorList>
    </citation>
    <scope>NUCLEOTIDE SEQUENCE [LARGE SCALE GENOMIC DNA]</scope>
    <source>
        <strain evidence="2 3">ANC 4149</strain>
    </source>
</reference>
<dbReference type="EMBL" id="LUAW01000004">
    <property type="protein sequence ID" value="KYQ73443.1"/>
    <property type="molecule type" value="Genomic_DNA"/>
</dbReference>
<dbReference type="Proteomes" id="UP000076276">
    <property type="component" value="Unassembled WGS sequence"/>
</dbReference>
<dbReference type="STRING" id="1806892.AZH43_05665"/>
<keyword evidence="1" id="KW-0812">Transmembrane</keyword>
<protein>
    <submittedName>
        <fullName evidence="2">Invasion protein expression up-regulator SirB</fullName>
    </submittedName>
</protein>
<dbReference type="AlphaFoldDB" id="A0A151Y5Y6"/>
<keyword evidence="1" id="KW-1133">Transmembrane helix</keyword>
<proteinExistence type="predicted"/>
<accession>A0A151Y5Y6</accession>
<feature type="transmembrane region" description="Helical" evidence="1">
    <location>
        <begin position="106"/>
        <end position="125"/>
    </location>
</feature>
<dbReference type="InterPro" id="IPR007360">
    <property type="entry name" value="SirB"/>
</dbReference>
<evidence type="ECO:0000313" key="3">
    <source>
        <dbReference type="Proteomes" id="UP000076276"/>
    </source>
</evidence>
<sequence length="130" mass="14281">METQLLIKIIHMSAVTLVCLVIIGRAFTLFKGVQGNQPNPAGRTLFVALQHLSMTLIAGTGIVLLFMKNFDVQPWFYAKVILFLVLLSSLSKAYRKGDQLKLQQRRAGLFLAAVALVAIIGLVVIKPNFG</sequence>
<keyword evidence="3" id="KW-1185">Reference proteome</keyword>
<dbReference type="RefSeq" id="WP_067665843.1">
    <property type="nucleotide sequence ID" value="NZ_CBCSIK010000013.1"/>
</dbReference>
<evidence type="ECO:0000256" key="1">
    <source>
        <dbReference type="SAM" id="Phobius"/>
    </source>
</evidence>
<name>A0A151Y5Y6_9GAMM</name>
<comment type="caution">
    <text evidence="2">The sequence shown here is derived from an EMBL/GenBank/DDBJ whole genome shotgun (WGS) entry which is preliminary data.</text>
</comment>
<evidence type="ECO:0000313" key="2">
    <source>
        <dbReference type="EMBL" id="KYQ73443.1"/>
    </source>
</evidence>
<organism evidence="2 3">
    <name type="scientific">Acinetobacter pragensis</name>
    <dbReference type="NCBI Taxonomy" id="1806892"/>
    <lineage>
        <taxon>Bacteria</taxon>
        <taxon>Pseudomonadati</taxon>
        <taxon>Pseudomonadota</taxon>
        <taxon>Gammaproteobacteria</taxon>
        <taxon>Moraxellales</taxon>
        <taxon>Moraxellaceae</taxon>
        <taxon>Acinetobacter</taxon>
    </lineage>
</organism>
<feature type="transmembrane region" description="Helical" evidence="1">
    <location>
        <begin position="6"/>
        <end position="24"/>
    </location>
</feature>
<feature type="transmembrane region" description="Helical" evidence="1">
    <location>
        <begin position="45"/>
        <end position="68"/>
    </location>
</feature>
<feature type="transmembrane region" description="Helical" evidence="1">
    <location>
        <begin position="74"/>
        <end position="94"/>
    </location>
</feature>
<gene>
    <name evidence="2" type="ORF">AZH43_05665</name>
</gene>
<keyword evidence="1" id="KW-0472">Membrane</keyword>